<comment type="subcellular location">
    <subcellularLocation>
        <location evidence="1">Cell membrane</location>
        <topology evidence="1">Multi-pass membrane protein</topology>
    </subcellularLocation>
</comment>
<keyword evidence="2" id="KW-0813">Transport</keyword>
<dbReference type="InterPro" id="IPR036458">
    <property type="entry name" value="Na:dicarbo_symporter_sf"/>
</dbReference>
<accession>A0A5E4W9J1</accession>
<dbReference type="InterPro" id="IPR001991">
    <property type="entry name" value="Na-dicarboxylate_symporter"/>
</dbReference>
<dbReference type="AlphaFoldDB" id="A0A5E4W9J1"/>
<proteinExistence type="predicted"/>
<dbReference type="Proteomes" id="UP000406256">
    <property type="component" value="Unassembled WGS sequence"/>
</dbReference>
<dbReference type="GO" id="GO:0005886">
    <property type="term" value="C:plasma membrane"/>
    <property type="evidence" value="ECO:0007669"/>
    <property type="project" value="UniProtKB-SubCell"/>
</dbReference>
<evidence type="ECO:0000313" key="9">
    <source>
        <dbReference type="EMBL" id="VVE20519.1"/>
    </source>
</evidence>
<dbReference type="PANTHER" id="PTHR42865">
    <property type="entry name" value="PROTON/GLUTAMATE-ASPARTATE SYMPORTER"/>
    <property type="match status" value="1"/>
</dbReference>
<feature type="transmembrane region" description="Helical" evidence="8">
    <location>
        <begin position="48"/>
        <end position="65"/>
    </location>
</feature>
<feature type="transmembrane region" description="Helical" evidence="8">
    <location>
        <begin position="151"/>
        <end position="173"/>
    </location>
</feature>
<evidence type="ECO:0000256" key="6">
    <source>
        <dbReference type="ARBA" id="ARBA00023136"/>
    </source>
</evidence>
<gene>
    <name evidence="9" type="ORF">PAN31108_03103</name>
</gene>
<keyword evidence="6 8" id="KW-0472">Membrane</keyword>
<organism evidence="9 10">
    <name type="scientific">Pandoraea anhela</name>
    <dbReference type="NCBI Taxonomy" id="2508295"/>
    <lineage>
        <taxon>Bacteria</taxon>
        <taxon>Pseudomonadati</taxon>
        <taxon>Pseudomonadota</taxon>
        <taxon>Betaproteobacteria</taxon>
        <taxon>Burkholderiales</taxon>
        <taxon>Burkholderiaceae</taxon>
        <taxon>Pandoraea</taxon>
    </lineage>
</organism>
<protein>
    <submittedName>
        <fullName evidence="9">C4-dicarboxylate ABC transporter</fullName>
    </submittedName>
</protein>
<feature type="transmembrane region" description="Helical" evidence="8">
    <location>
        <begin position="7"/>
        <end position="28"/>
    </location>
</feature>
<feature type="transmembrane region" description="Helical" evidence="8">
    <location>
        <begin position="354"/>
        <end position="377"/>
    </location>
</feature>
<dbReference type="RefSeq" id="WP_174995003.1">
    <property type="nucleotide sequence ID" value="NZ_CABPSB010000011.1"/>
</dbReference>
<evidence type="ECO:0000256" key="4">
    <source>
        <dbReference type="ARBA" id="ARBA00022692"/>
    </source>
</evidence>
<keyword evidence="4 8" id="KW-0812">Transmembrane</keyword>
<feature type="transmembrane region" description="Helical" evidence="8">
    <location>
        <begin position="194"/>
        <end position="222"/>
    </location>
</feature>
<dbReference type="GO" id="GO:0006835">
    <property type="term" value="P:dicarboxylic acid transport"/>
    <property type="evidence" value="ECO:0007669"/>
    <property type="project" value="TreeGrafter"/>
</dbReference>
<evidence type="ECO:0000256" key="2">
    <source>
        <dbReference type="ARBA" id="ARBA00022448"/>
    </source>
</evidence>
<evidence type="ECO:0000256" key="5">
    <source>
        <dbReference type="ARBA" id="ARBA00022989"/>
    </source>
</evidence>
<evidence type="ECO:0000313" key="10">
    <source>
        <dbReference type="Proteomes" id="UP000406256"/>
    </source>
</evidence>
<evidence type="ECO:0000256" key="1">
    <source>
        <dbReference type="ARBA" id="ARBA00004651"/>
    </source>
</evidence>
<dbReference type="Gene3D" id="1.10.3860.10">
    <property type="entry name" value="Sodium:dicarboxylate symporter"/>
    <property type="match status" value="1"/>
</dbReference>
<sequence>MKRHHLSTYIFVGLILGVIAGYLINIYIPPGARNKEIADGFSVIADVFLRLIKMVIAPLVFSGIVTGMTNSDGPRELGRIGGKAMLWFVVASFVSLGLGMTLSNLYGLGDGVKMPHSGVPVEFNGAVFSMKTMVSKIVPQSIAQAMAQNEIMAILLFSVFFGFGLSAVCKANGTKALVPVLEEVFQVMMKMARYVMYFAPIGVFAAVTSAIAQHGISVLLVYGKFVGGVYSGFLMLGVLIMCAGYAFLGRKVFELIRSLREPLLVGFSTASSEAALPKLLERLEKFGVPRKISTFILPLAYSFNLDGAMMYQAFATIFLVQAYHIDVTVSQQIGMLLVMLIASKGSAGVPRGSLVILTAMLPTFGIPVEGVVLLLAVDIFVDMGRTVTNLLGNGVAAAALAKWESKHLPSDVPQPGTAPAPHAPSLPTTPIEHPTGLASNQTAMH</sequence>
<feature type="transmembrane region" description="Helical" evidence="8">
    <location>
        <begin position="228"/>
        <end position="248"/>
    </location>
</feature>
<name>A0A5E4W9J1_9BURK</name>
<keyword evidence="10" id="KW-1185">Reference proteome</keyword>
<feature type="region of interest" description="Disordered" evidence="7">
    <location>
        <begin position="408"/>
        <end position="445"/>
    </location>
</feature>
<dbReference type="PANTHER" id="PTHR42865:SF7">
    <property type="entry name" value="PROTON_GLUTAMATE-ASPARTATE SYMPORTER"/>
    <property type="match status" value="1"/>
</dbReference>
<keyword evidence="5 8" id="KW-1133">Transmembrane helix</keyword>
<feature type="transmembrane region" description="Helical" evidence="8">
    <location>
        <begin position="86"/>
        <end position="106"/>
    </location>
</feature>
<dbReference type="GO" id="GO:0015293">
    <property type="term" value="F:symporter activity"/>
    <property type="evidence" value="ECO:0007669"/>
    <property type="project" value="UniProtKB-KW"/>
</dbReference>
<evidence type="ECO:0000256" key="8">
    <source>
        <dbReference type="SAM" id="Phobius"/>
    </source>
</evidence>
<dbReference type="Pfam" id="PF00375">
    <property type="entry name" value="SDF"/>
    <property type="match status" value="1"/>
</dbReference>
<keyword evidence="3" id="KW-1003">Cell membrane</keyword>
<dbReference type="PRINTS" id="PR00173">
    <property type="entry name" value="EDTRNSPORT"/>
</dbReference>
<evidence type="ECO:0000256" key="7">
    <source>
        <dbReference type="SAM" id="MobiDB-lite"/>
    </source>
</evidence>
<dbReference type="EMBL" id="CABPSB010000011">
    <property type="protein sequence ID" value="VVE20519.1"/>
    <property type="molecule type" value="Genomic_DNA"/>
</dbReference>
<feature type="transmembrane region" description="Helical" evidence="8">
    <location>
        <begin position="320"/>
        <end position="342"/>
    </location>
</feature>
<evidence type="ECO:0000256" key="3">
    <source>
        <dbReference type="ARBA" id="ARBA00022475"/>
    </source>
</evidence>
<reference evidence="9 10" key="1">
    <citation type="submission" date="2019-08" db="EMBL/GenBank/DDBJ databases">
        <authorList>
            <person name="Peeters C."/>
        </authorList>
    </citation>
    <scope>NUCLEOTIDE SEQUENCE [LARGE SCALE GENOMIC DNA]</scope>
    <source>
        <strain evidence="9 10">LMG 31108</strain>
    </source>
</reference>
<dbReference type="SUPFAM" id="SSF118215">
    <property type="entry name" value="Proton glutamate symport protein"/>
    <property type="match status" value="1"/>
</dbReference>